<feature type="domain" description="ABC transmembrane type-1" evidence="8">
    <location>
        <begin position="68"/>
        <end position="283"/>
    </location>
</feature>
<dbReference type="Pfam" id="PF00528">
    <property type="entry name" value="BPD_transp_1"/>
    <property type="match status" value="1"/>
</dbReference>
<dbReference type="EMBL" id="CP040396">
    <property type="protein sequence ID" value="QCT01515.1"/>
    <property type="molecule type" value="Genomic_DNA"/>
</dbReference>
<accession>A0A4P8XGQ6</accession>
<evidence type="ECO:0000256" key="5">
    <source>
        <dbReference type="ARBA" id="ARBA00022989"/>
    </source>
</evidence>
<dbReference type="CDD" id="cd06261">
    <property type="entry name" value="TM_PBP2"/>
    <property type="match status" value="1"/>
</dbReference>
<evidence type="ECO:0000256" key="3">
    <source>
        <dbReference type="ARBA" id="ARBA00022475"/>
    </source>
</evidence>
<feature type="transmembrane region" description="Helical" evidence="7">
    <location>
        <begin position="157"/>
        <end position="181"/>
    </location>
</feature>
<keyword evidence="10" id="KW-1185">Reference proteome</keyword>
<keyword evidence="4 7" id="KW-0812">Transmembrane</keyword>
<evidence type="ECO:0000259" key="8">
    <source>
        <dbReference type="PROSITE" id="PS50928"/>
    </source>
</evidence>
<evidence type="ECO:0000313" key="10">
    <source>
        <dbReference type="Proteomes" id="UP000300879"/>
    </source>
</evidence>
<dbReference type="PROSITE" id="PS50928">
    <property type="entry name" value="ABC_TM1"/>
    <property type="match status" value="1"/>
</dbReference>
<feature type="transmembrane region" description="Helical" evidence="7">
    <location>
        <begin position="106"/>
        <end position="126"/>
    </location>
</feature>
<evidence type="ECO:0000313" key="9">
    <source>
        <dbReference type="EMBL" id="QCT01515.1"/>
    </source>
</evidence>
<dbReference type="InterPro" id="IPR035906">
    <property type="entry name" value="MetI-like_sf"/>
</dbReference>
<comment type="subcellular location">
    <subcellularLocation>
        <location evidence="1 7">Cell membrane</location>
        <topology evidence="1 7">Multi-pass membrane protein</topology>
    </subcellularLocation>
</comment>
<dbReference type="Gene3D" id="1.10.3720.10">
    <property type="entry name" value="MetI-like"/>
    <property type="match status" value="1"/>
</dbReference>
<dbReference type="SUPFAM" id="SSF161098">
    <property type="entry name" value="MetI-like"/>
    <property type="match status" value="1"/>
</dbReference>
<protein>
    <submittedName>
        <fullName evidence="9">Putative ABC-type sugar transport system, permease component</fullName>
    </submittedName>
</protein>
<sequence length="294" mass="33714">MEKGVKGWINRIVFMSPAMLIYLIFMIIPIIYSFYYSIFQWDGVSDKEFIGFDNYFNLTKDAVIYKTLMNSGLLTFWALVIQLPVGLLLAVLLSRQIKRGIRFFKTVFFLPVVLSTSVVGVLWGLIYDPNVGLLNQVLSAVGLDDWTRVWLGETESALNSIIAVVSWQYIGFYMVVYYAALQNVPDDVLEAAKMDGASEYRLLFQIKIPLIWHVINFTIIYCIVNSLKYFDLIYIMTNGGPNGSSEVIASYMFKQAFRFYDFGYASTISIFLFLLGVLLAIVLNKLFRREAVEY</sequence>
<dbReference type="Proteomes" id="UP000300879">
    <property type="component" value="Chromosome"/>
</dbReference>
<feature type="transmembrane region" description="Helical" evidence="7">
    <location>
        <begin position="74"/>
        <end position="94"/>
    </location>
</feature>
<name>A0A4P8XGQ6_9BACL</name>
<dbReference type="PANTHER" id="PTHR43227">
    <property type="entry name" value="BLL4140 PROTEIN"/>
    <property type="match status" value="1"/>
</dbReference>
<evidence type="ECO:0000256" key="4">
    <source>
        <dbReference type="ARBA" id="ARBA00022692"/>
    </source>
</evidence>
<dbReference type="GO" id="GO:0005886">
    <property type="term" value="C:plasma membrane"/>
    <property type="evidence" value="ECO:0007669"/>
    <property type="project" value="UniProtKB-SubCell"/>
</dbReference>
<dbReference type="AlphaFoldDB" id="A0A4P8XGQ6"/>
<keyword evidence="5 7" id="KW-1133">Transmembrane helix</keyword>
<evidence type="ECO:0000256" key="1">
    <source>
        <dbReference type="ARBA" id="ARBA00004651"/>
    </source>
</evidence>
<keyword evidence="6 7" id="KW-0472">Membrane</keyword>
<feature type="transmembrane region" description="Helical" evidence="7">
    <location>
        <begin position="12"/>
        <end position="35"/>
    </location>
</feature>
<dbReference type="InterPro" id="IPR000515">
    <property type="entry name" value="MetI-like"/>
</dbReference>
<proteinExistence type="inferred from homology"/>
<dbReference type="PANTHER" id="PTHR43227:SF11">
    <property type="entry name" value="BLL4140 PROTEIN"/>
    <property type="match status" value="1"/>
</dbReference>
<reference evidence="9 10" key="1">
    <citation type="submission" date="2019-05" db="EMBL/GenBank/DDBJ databases">
        <authorList>
            <person name="Chen C."/>
        </authorList>
    </citation>
    <scope>NUCLEOTIDE SEQUENCE [LARGE SCALE GENOMIC DNA]</scope>
    <source>
        <strain evidence="9 10">HB172198</strain>
    </source>
</reference>
<evidence type="ECO:0000256" key="7">
    <source>
        <dbReference type="RuleBase" id="RU363032"/>
    </source>
</evidence>
<keyword evidence="3" id="KW-1003">Cell membrane</keyword>
<dbReference type="GO" id="GO:0055085">
    <property type="term" value="P:transmembrane transport"/>
    <property type="evidence" value="ECO:0007669"/>
    <property type="project" value="InterPro"/>
</dbReference>
<keyword evidence="2 7" id="KW-0813">Transport</keyword>
<organism evidence="9 10">
    <name type="scientific">Paenibacillus algicola</name>
    <dbReference type="NCBI Taxonomy" id="2565926"/>
    <lineage>
        <taxon>Bacteria</taxon>
        <taxon>Bacillati</taxon>
        <taxon>Bacillota</taxon>
        <taxon>Bacilli</taxon>
        <taxon>Bacillales</taxon>
        <taxon>Paenibacillaceae</taxon>
        <taxon>Paenibacillus</taxon>
    </lineage>
</organism>
<evidence type="ECO:0000256" key="6">
    <source>
        <dbReference type="ARBA" id="ARBA00023136"/>
    </source>
</evidence>
<comment type="similarity">
    <text evidence="7">Belongs to the binding-protein-dependent transport system permease family.</text>
</comment>
<dbReference type="KEGG" id="palo:E6C60_0794"/>
<gene>
    <name evidence="9" type="ORF">E6C60_0794</name>
</gene>
<feature type="transmembrane region" description="Helical" evidence="7">
    <location>
        <begin position="202"/>
        <end position="227"/>
    </location>
</feature>
<feature type="transmembrane region" description="Helical" evidence="7">
    <location>
        <begin position="262"/>
        <end position="283"/>
    </location>
</feature>
<dbReference type="RefSeq" id="WP_138224636.1">
    <property type="nucleotide sequence ID" value="NZ_CP040396.1"/>
</dbReference>
<keyword evidence="9" id="KW-0762">Sugar transport</keyword>
<evidence type="ECO:0000256" key="2">
    <source>
        <dbReference type="ARBA" id="ARBA00022448"/>
    </source>
</evidence>
<dbReference type="InterPro" id="IPR050809">
    <property type="entry name" value="UgpAE/MalFG_permease"/>
</dbReference>
<dbReference type="OrthoDB" id="152280at2"/>